<evidence type="ECO:0000256" key="1">
    <source>
        <dbReference type="ARBA" id="ARBA00004123"/>
    </source>
</evidence>
<accession>A0A6S7ZZ93</accession>
<protein>
    <recommendedName>
        <fullName evidence="5">HSF-type DNA-binding domain-containing protein</fullName>
    </recommendedName>
</protein>
<evidence type="ECO:0000313" key="7">
    <source>
        <dbReference type="EMBL" id="CAE0360366.1"/>
    </source>
</evidence>
<evidence type="ECO:0000256" key="3">
    <source>
        <dbReference type="ARBA" id="ARBA00023242"/>
    </source>
</evidence>
<dbReference type="InterPro" id="IPR036388">
    <property type="entry name" value="WH-like_DNA-bd_sf"/>
</dbReference>
<dbReference type="GO" id="GO:0043565">
    <property type="term" value="F:sequence-specific DNA binding"/>
    <property type="evidence" value="ECO:0007669"/>
    <property type="project" value="InterPro"/>
</dbReference>
<dbReference type="Gene3D" id="1.10.10.10">
    <property type="entry name" value="Winged helix-like DNA-binding domain superfamily/Winged helix DNA-binding domain"/>
    <property type="match status" value="1"/>
</dbReference>
<evidence type="ECO:0000256" key="4">
    <source>
        <dbReference type="SAM" id="MobiDB-lite"/>
    </source>
</evidence>
<organism evidence="6">
    <name type="scientific">Aureoumbra lagunensis</name>
    <dbReference type="NCBI Taxonomy" id="44058"/>
    <lineage>
        <taxon>Eukaryota</taxon>
        <taxon>Sar</taxon>
        <taxon>Stramenopiles</taxon>
        <taxon>Ochrophyta</taxon>
        <taxon>Pelagophyceae</taxon>
        <taxon>Pelagomonadales</taxon>
        <taxon>Aureoumbra</taxon>
    </lineage>
</organism>
<comment type="subcellular location">
    <subcellularLocation>
        <location evidence="1">Nucleus</location>
    </subcellularLocation>
</comment>
<keyword evidence="2" id="KW-0238">DNA-binding</keyword>
<dbReference type="EMBL" id="HBIJ01001516">
    <property type="protein sequence ID" value="CAE0360365.1"/>
    <property type="molecule type" value="Transcribed_RNA"/>
</dbReference>
<sequence length="247" mass="28179">MTEQSEIQFSEIAQSAPAKNSTSFMRQLVKMLREENECIFFDQGCLVIPSPLELEKNLPKYYRTSKFSSFQRQLNNFGYHRTQAQQSLTYGDSPRNVRGVRYHKVSGSPPVMNIDELLFLRPLARPVNKRNNRTTDESSSSGAEGESTISSEIPAFKKKRKLTEGRKSSSVDTHFGEKELERAALCLLALDRHQQQKHNFTQSTSHSHKQQPRQQQQIFSVTTVALSTYHRPSPLTPNMPVFTSQIA</sequence>
<dbReference type="GO" id="GO:0003700">
    <property type="term" value="F:DNA-binding transcription factor activity"/>
    <property type="evidence" value="ECO:0007669"/>
    <property type="project" value="InterPro"/>
</dbReference>
<keyword evidence="3" id="KW-0539">Nucleus</keyword>
<feature type="region of interest" description="Disordered" evidence="4">
    <location>
        <begin position="129"/>
        <end position="152"/>
    </location>
</feature>
<feature type="region of interest" description="Disordered" evidence="4">
    <location>
        <begin position="197"/>
        <end position="216"/>
    </location>
</feature>
<reference evidence="6" key="1">
    <citation type="submission" date="2021-01" db="EMBL/GenBank/DDBJ databases">
        <authorList>
            <person name="Corre E."/>
            <person name="Pelletier E."/>
            <person name="Niang G."/>
            <person name="Scheremetjew M."/>
            <person name="Finn R."/>
            <person name="Kale V."/>
            <person name="Holt S."/>
            <person name="Cochrane G."/>
            <person name="Meng A."/>
            <person name="Brown T."/>
            <person name="Cohen L."/>
        </authorList>
    </citation>
    <scope>NUCLEOTIDE SEQUENCE</scope>
    <source>
        <strain evidence="6">CCMP1510</strain>
    </source>
</reference>
<dbReference type="GO" id="GO:0005634">
    <property type="term" value="C:nucleus"/>
    <property type="evidence" value="ECO:0007669"/>
    <property type="project" value="UniProtKB-SubCell"/>
</dbReference>
<dbReference type="InterPro" id="IPR000232">
    <property type="entry name" value="HSF_DNA-bd"/>
</dbReference>
<dbReference type="InterPro" id="IPR036390">
    <property type="entry name" value="WH_DNA-bd_sf"/>
</dbReference>
<dbReference type="Pfam" id="PF00447">
    <property type="entry name" value="HSF_DNA-bind"/>
    <property type="match status" value="1"/>
</dbReference>
<evidence type="ECO:0000259" key="5">
    <source>
        <dbReference type="Pfam" id="PF00447"/>
    </source>
</evidence>
<dbReference type="EMBL" id="HBIJ01001517">
    <property type="protein sequence ID" value="CAE0360366.1"/>
    <property type="molecule type" value="Transcribed_RNA"/>
</dbReference>
<feature type="domain" description="HSF-type DNA-binding" evidence="5">
    <location>
        <begin position="24"/>
        <end position="87"/>
    </location>
</feature>
<name>A0A6S7ZZ93_9STRA</name>
<dbReference type="AlphaFoldDB" id="A0A6S7ZZ93"/>
<gene>
    <name evidence="6" type="ORF">ALAG00032_LOCUS1095</name>
    <name evidence="7" type="ORF">ALAG00032_LOCUS1096</name>
</gene>
<evidence type="ECO:0000313" key="6">
    <source>
        <dbReference type="EMBL" id="CAE0360365.1"/>
    </source>
</evidence>
<evidence type="ECO:0000256" key="2">
    <source>
        <dbReference type="ARBA" id="ARBA00023125"/>
    </source>
</evidence>
<feature type="compositionally biased region" description="Low complexity" evidence="4">
    <location>
        <begin position="137"/>
        <end position="152"/>
    </location>
</feature>
<proteinExistence type="predicted"/>
<dbReference type="SUPFAM" id="SSF46785">
    <property type="entry name" value="Winged helix' DNA-binding domain"/>
    <property type="match status" value="1"/>
</dbReference>